<name>A0A067RFI7_ZOONE</name>
<reference evidence="2 3" key="1">
    <citation type="journal article" date="2014" name="Nat. Commun.">
        <title>Molecular traces of alternative social organization in a termite genome.</title>
        <authorList>
            <person name="Terrapon N."/>
            <person name="Li C."/>
            <person name="Robertson H.M."/>
            <person name="Ji L."/>
            <person name="Meng X."/>
            <person name="Booth W."/>
            <person name="Chen Z."/>
            <person name="Childers C.P."/>
            <person name="Glastad K.M."/>
            <person name="Gokhale K."/>
            <person name="Gowin J."/>
            <person name="Gronenberg W."/>
            <person name="Hermansen R.A."/>
            <person name="Hu H."/>
            <person name="Hunt B.G."/>
            <person name="Huylmans A.K."/>
            <person name="Khalil S.M."/>
            <person name="Mitchell R.D."/>
            <person name="Munoz-Torres M.C."/>
            <person name="Mustard J.A."/>
            <person name="Pan H."/>
            <person name="Reese J.T."/>
            <person name="Scharf M.E."/>
            <person name="Sun F."/>
            <person name="Vogel H."/>
            <person name="Xiao J."/>
            <person name="Yang W."/>
            <person name="Yang Z."/>
            <person name="Yang Z."/>
            <person name="Zhou J."/>
            <person name="Zhu J."/>
            <person name="Brent C.S."/>
            <person name="Elsik C.G."/>
            <person name="Goodisman M.A."/>
            <person name="Liberles D.A."/>
            <person name="Roe R.M."/>
            <person name="Vargo E.L."/>
            <person name="Vilcinskas A."/>
            <person name="Wang J."/>
            <person name="Bornberg-Bauer E."/>
            <person name="Korb J."/>
            <person name="Zhang G."/>
            <person name="Liebig J."/>
        </authorList>
    </citation>
    <scope>NUCLEOTIDE SEQUENCE [LARGE SCALE GENOMIC DNA]</scope>
    <source>
        <tissue evidence="2">Whole organism</tissue>
    </source>
</reference>
<keyword evidence="1" id="KW-1133">Transmembrane helix</keyword>
<evidence type="ECO:0000256" key="1">
    <source>
        <dbReference type="SAM" id="Phobius"/>
    </source>
</evidence>
<organism evidence="2 3">
    <name type="scientific">Zootermopsis nevadensis</name>
    <name type="common">Dampwood termite</name>
    <dbReference type="NCBI Taxonomy" id="136037"/>
    <lineage>
        <taxon>Eukaryota</taxon>
        <taxon>Metazoa</taxon>
        <taxon>Ecdysozoa</taxon>
        <taxon>Arthropoda</taxon>
        <taxon>Hexapoda</taxon>
        <taxon>Insecta</taxon>
        <taxon>Pterygota</taxon>
        <taxon>Neoptera</taxon>
        <taxon>Polyneoptera</taxon>
        <taxon>Dictyoptera</taxon>
        <taxon>Blattodea</taxon>
        <taxon>Blattoidea</taxon>
        <taxon>Termitoidae</taxon>
        <taxon>Termopsidae</taxon>
        <taxon>Zootermopsis</taxon>
    </lineage>
</organism>
<feature type="transmembrane region" description="Helical" evidence="1">
    <location>
        <begin position="186"/>
        <end position="205"/>
    </location>
</feature>
<proteinExistence type="predicted"/>
<dbReference type="EMBL" id="KK852538">
    <property type="protein sequence ID" value="KDR21798.1"/>
    <property type="molecule type" value="Genomic_DNA"/>
</dbReference>
<evidence type="ECO:0000313" key="3">
    <source>
        <dbReference type="Proteomes" id="UP000027135"/>
    </source>
</evidence>
<dbReference type="AlphaFoldDB" id="A0A067RFI7"/>
<accession>A0A067RFI7</accession>
<gene>
    <name evidence="2" type="ORF">L798_02600</name>
</gene>
<keyword evidence="3" id="KW-1185">Reference proteome</keyword>
<protein>
    <submittedName>
        <fullName evidence="2">Uncharacterized protein</fullName>
    </submittedName>
</protein>
<dbReference type="Proteomes" id="UP000027135">
    <property type="component" value="Unassembled WGS sequence"/>
</dbReference>
<keyword evidence="1" id="KW-0472">Membrane</keyword>
<dbReference type="InParanoid" id="A0A067RFI7"/>
<sequence>MPVKWKTLLNSSLNVLDIEFCDAPRPSIRAFQNIPVLRMTGPKNKAVLSLHEFTSFQDILGLDVNEIMYLKLKLFRRLYSLSYGLIYNMTIGEDLNVVSLTGEDILCYCENQNLWFWCNEQSPTPCPKITTNSEKYKFLECDIQSYHVNDTLEDQHKSNISDKGRRNRAFWLFRHPVSWKTIRKTLLYASVPGCIIILVIGVYIVKRVRRQRDRKRTETSAVYSELNTSSSY</sequence>
<keyword evidence="1" id="KW-0812">Transmembrane</keyword>
<evidence type="ECO:0000313" key="2">
    <source>
        <dbReference type="EMBL" id="KDR21798.1"/>
    </source>
</evidence>